<organism evidence="7 8">
    <name type="scientific">Catonella morbi ATCC 51271</name>
    <dbReference type="NCBI Taxonomy" id="592026"/>
    <lineage>
        <taxon>Bacteria</taxon>
        <taxon>Bacillati</taxon>
        <taxon>Bacillota</taxon>
        <taxon>Clostridia</taxon>
        <taxon>Lachnospirales</taxon>
        <taxon>Lachnospiraceae</taxon>
        <taxon>Catonella</taxon>
    </lineage>
</organism>
<protein>
    <submittedName>
        <fullName evidence="7">TM2 domain protein</fullName>
    </submittedName>
</protein>
<evidence type="ECO:0000256" key="4">
    <source>
        <dbReference type="ARBA" id="ARBA00023136"/>
    </source>
</evidence>
<dbReference type="eggNOG" id="COG2314">
    <property type="taxonomic scope" value="Bacteria"/>
</dbReference>
<dbReference type="Proteomes" id="UP000018227">
    <property type="component" value="Unassembled WGS sequence"/>
</dbReference>
<gene>
    <name evidence="7" type="ORF">GCWU0000282_003119</name>
</gene>
<keyword evidence="3 5" id="KW-1133">Transmembrane helix</keyword>
<feature type="transmembrane region" description="Helical" evidence="5">
    <location>
        <begin position="134"/>
        <end position="160"/>
    </location>
</feature>
<name>V2Z3P4_9FIRM</name>
<dbReference type="Pfam" id="PF05154">
    <property type="entry name" value="TM2"/>
    <property type="match status" value="1"/>
</dbReference>
<evidence type="ECO:0000313" key="8">
    <source>
        <dbReference type="Proteomes" id="UP000018227"/>
    </source>
</evidence>
<dbReference type="AlphaFoldDB" id="V2Z3P4"/>
<evidence type="ECO:0000256" key="3">
    <source>
        <dbReference type="ARBA" id="ARBA00022989"/>
    </source>
</evidence>
<dbReference type="HOGENOM" id="CLU_1703244_0_0_9"/>
<evidence type="ECO:0000256" key="5">
    <source>
        <dbReference type="SAM" id="Phobius"/>
    </source>
</evidence>
<feature type="domain" description="TM2" evidence="6">
    <location>
        <begin position="107"/>
        <end position="156"/>
    </location>
</feature>
<keyword evidence="8" id="KW-1185">Reference proteome</keyword>
<dbReference type="OrthoDB" id="9816361at2"/>
<evidence type="ECO:0000259" key="6">
    <source>
        <dbReference type="Pfam" id="PF05154"/>
    </source>
</evidence>
<comment type="subcellular location">
    <subcellularLocation>
        <location evidence="1">Membrane</location>
        <topology evidence="1">Multi-pass membrane protein</topology>
    </subcellularLocation>
</comment>
<accession>V2Z3P4</accession>
<sequence length="171" mass="18939">MYIKHLILKGYLEMAKIIEVRNDIISIGTDYNTIEEVRASDLNFVPHLGDEVEIFRTDTRTIVSRIERRNDFPAGGININMNQVQNNPQVQNQQQGVGPVYASGRVVNKLVYVLLAIFLGGIGGQKFYAGRWGLGILCLIFCWTGLPSVIGVIEGILVALRPSDPNGNLVL</sequence>
<dbReference type="STRING" id="592026.GCWU0000282_003119"/>
<proteinExistence type="predicted"/>
<keyword evidence="2 5" id="KW-0812">Transmembrane</keyword>
<dbReference type="GO" id="GO:0016020">
    <property type="term" value="C:membrane"/>
    <property type="evidence" value="ECO:0007669"/>
    <property type="project" value="UniProtKB-SubCell"/>
</dbReference>
<evidence type="ECO:0000256" key="1">
    <source>
        <dbReference type="ARBA" id="ARBA00004141"/>
    </source>
</evidence>
<feature type="transmembrane region" description="Helical" evidence="5">
    <location>
        <begin position="110"/>
        <end position="128"/>
    </location>
</feature>
<comment type="caution">
    <text evidence="7">The sequence shown here is derived from an EMBL/GenBank/DDBJ whole genome shotgun (WGS) entry which is preliminary data.</text>
</comment>
<reference evidence="7 8" key="1">
    <citation type="submission" date="2013-06" db="EMBL/GenBank/DDBJ databases">
        <authorList>
            <person name="Weinstock G."/>
            <person name="Sodergren E."/>
            <person name="Clifton S."/>
            <person name="Fulton L."/>
            <person name="Fulton B."/>
            <person name="Courtney L."/>
            <person name="Fronick C."/>
            <person name="Harrison M."/>
            <person name="Strong C."/>
            <person name="Farmer C."/>
            <person name="Delahaunty K."/>
            <person name="Markovic C."/>
            <person name="Hall O."/>
            <person name="Minx P."/>
            <person name="Tomlinson C."/>
            <person name="Mitreva M."/>
            <person name="Nelson J."/>
            <person name="Hou S."/>
            <person name="Wollam A."/>
            <person name="Pepin K.H."/>
            <person name="Johnson M."/>
            <person name="Bhonagiri V."/>
            <person name="Nash W.E."/>
            <person name="Warren W."/>
            <person name="Chinwalla A."/>
            <person name="Mardis E.R."/>
            <person name="Wilson R.K."/>
        </authorList>
    </citation>
    <scope>NUCLEOTIDE SEQUENCE [LARGE SCALE GENOMIC DNA]</scope>
    <source>
        <strain evidence="7 8">ATCC 51271</strain>
    </source>
</reference>
<dbReference type="EMBL" id="ACIL03000021">
    <property type="protein sequence ID" value="ESL01560.1"/>
    <property type="molecule type" value="Genomic_DNA"/>
</dbReference>
<evidence type="ECO:0000256" key="2">
    <source>
        <dbReference type="ARBA" id="ARBA00022692"/>
    </source>
</evidence>
<keyword evidence="4 5" id="KW-0472">Membrane</keyword>
<evidence type="ECO:0000313" key="7">
    <source>
        <dbReference type="EMBL" id="ESL01560.1"/>
    </source>
</evidence>
<dbReference type="InterPro" id="IPR007829">
    <property type="entry name" value="TM2"/>
</dbReference>